<reference evidence="5" key="1">
    <citation type="submission" date="2023-03" db="EMBL/GenBank/DDBJ databases">
        <authorList>
            <person name="Shen W."/>
            <person name="Cai J."/>
        </authorList>
    </citation>
    <scope>NUCLEOTIDE SEQUENCE</scope>
    <source>
        <strain evidence="5">Y3</strain>
    </source>
</reference>
<dbReference type="AlphaFoldDB" id="A0AAJ2IYN0"/>
<feature type="compositionally biased region" description="Gly residues" evidence="2">
    <location>
        <begin position="255"/>
        <end position="270"/>
    </location>
</feature>
<dbReference type="EMBL" id="JARPYC010000004">
    <property type="protein sequence ID" value="MDT2666764.1"/>
    <property type="molecule type" value="Genomic_DNA"/>
</dbReference>
<organism evidence="5 6">
    <name type="scientific">Lactococcus petauri</name>
    <dbReference type="NCBI Taxonomy" id="1940789"/>
    <lineage>
        <taxon>Bacteria</taxon>
        <taxon>Bacillati</taxon>
        <taxon>Bacillota</taxon>
        <taxon>Bacilli</taxon>
        <taxon>Lactobacillales</taxon>
        <taxon>Streptococcaceae</taxon>
        <taxon>Lactococcus</taxon>
    </lineage>
</organism>
<dbReference type="Pfam" id="PF19258">
    <property type="entry name" value="KxYKxGKxW_sig"/>
    <property type="match status" value="1"/>
</dbReference>
<evidence type="ECO:0000313" key="6">
    <source>
        <dbReference type="Proteomes" id="UP001257962"/>
    </source>
</evidence>
<evidence type="ECO:0000256" key="1">
    <source>
        <dbReference type="ARBA" id="ARBA00022729"/>
    </source>
</evidence>
<feature type="compositionally biased region" description="Polar residues" evidence="2">
    <location>
        <begin position="867"/>
        <end position="880"/>
    </location>
</feature>
<feature type="domain" description="SpaA-like prealbumin fold" evidence="4">
    <location>
        <begin position="699"/>
        <end position="739"/>
    </location>
</feature>
<evidence type="ECO:0000313" key="5">
    <source>
        <dbReference type="EMBL" id="MDT2666764.1"/>
    </source>
</evidence>
<evidence type="ECO:0000256" key="3">
    <source>
        <dbReference type="SAM" id="Phobius"/>
    </source>
</evidence>
<feature type="region of interest" description="Disordered" evidence="2">
    <location>
        <begin position="1033"/>
        <end position="1107"/>
    </location>
</feature>
<feature type="compositionally biased region" description="Basic and acidic residues" evidence="2">
    <location>
        <begin position="609"/>
        <end position="620"/>
    </location>
</feature>
<evidence type="ECO:0000256" key="2">
    <source>
        <dbReference type="SAM" id="MobiDB-lite"/>
    </source>
</evidence>
<feature type="region of interest" description="Disordered" evidence="2">
    <location>
        <begin position="867"/>
        <end position="950"/>
    </location>
</feature>
<feature type="compositionally biased region" description="Basic and acidic residues" evidence="2">
    <location>
        <begin position="1054"/>
        <end position="1107"/>
    </location>
</feature>
<feature type="region of interest" description="Disordered" evidence="2">
    <location>
        <begin position="252"/>
        <end position="277"/>
    </location>
</feature>
<dbReference type="RefSeq" id="WP_311793319.1">
    <property type="nucleotide sequence ID" value="NZ_JARPXS010000004.1"/>
</dbReference>
<keyword evidence="1" id="KW-0732">Signal</keyword>
<keyword evidence="3" id="KW-0472">Membrane</keyword>
<gene>
    <name evidence="5" type="ORF">P7D34_05875</name>
</gene>
<evidence type="ECO:0000259" key="4">
    <source>
        <dbReference type="Pfam" id="PF17802"/>
    </source>
</evidence>
<keyword evidence="3" id="KW-1133">Transmembrane helix</keyword>
<accession>A0AAJ2IYN0</accession>
<feature type="transmembrane region" description="Helical" evidence="3">
    <location>
        <begin position="1249"/>
        <end position="1268"/>
    </location>
</feature>
<name>A0AAJ2IYN0_9LACT</name>
<keyword evidence="3" id="KW-0812">Transmembrane</keyword>
<proteinExistence type="predicted"/>
<dbReference type="InterPro" id="IPR041033">
    <property type="entry name" value="SpaA_PFL_dom_1"/>
</dbReference>
<sequence>MKKQHKIRQLMKALTEKKVSHFSMRKSGKRWITRSAIVLALAGGTGLIAVANPSLISTVAQALTLPSGNTEVGKIGNAPVIQTSNNSYASMQPLFDALIGNTQPSFILGDTIDGTGGKAIGWNSETSLSSSWMTIADADSHTNGASGLSYQTIHYGLGTADGYQDSDKYNYVSAKGQTFKVKNVGTAYDTKAKKNVPVSMEVKINGATYYDSESSNTPRDVFADNFRLLVAARNNNGNITLGYMVSMDGIPNPGSGQGNEGGGSGGGTGEAKGAASGIPESVNATITMYREDTKENLPEDTLMAMKVSDIDAGQAANVSTNGVHGFIISKPTNLEIKDNVLTAKGNDTVVHDPKELSANSYISLKSDNSFFLNFRDTNGNQRQGSIIEALFGNMGPVSPREPLGFIEVDKTTIQYGKDLPNNLYDFQDISFDVLDSTGKKVDTLKLDSSGKSVKSKGLPPGKYTLHETSGKWSSTGQTVLPDFTVEVKAGDTTTAKPKNTAVTGEITIKKSGVESGDAMWNENYTLEGTTFKLTSKTDGKTYTAVIGKESNGEWKTTVKDLPLGTYTIEETKASPGFTNTFEKKEVTLSYKDQHTEIVFGDAKGTNQEVKGENTLKKSDNETGTDQNGKGVLKTAKYAYFHDDDSTGSSPHKKGDPVKWSEKPAPQLLAGEVVHSAIIGGNPVSYGDNVVIDVDDESLTAALGNLAAGKYYSVEVDAGEGYVTDPTKHYFEIKKQDDKTQNIVTPESSSKEQLIKAKITLDKMVTLPDSQGGSGYNGIEFTAEPMEGTVADPVKFVTGVNPNTGDDGYASQELAYGDWKVSETKGVEGYEDVKPVYIHMETDTEKDILTISASYYEDFSKPFSKRTFSLKDSSTESNPNGEGTVGEVTPEVPTISLSTLHFNDNPETPETPKVPSIDIEKANDKIPEPGEGNFKDKDNNGGENDRDTPDTALVVEPDKATKITSRFTNNGTEALSHLTVSDKTIEGKIDVKAFTWTFKGQKLSTNKEGEFITADGKLLVLQPDEFVTGEAELPPLTDGQLHGDELTVGGIGVESGKEVGDSDKWYGKPKEEAPSIDIEKADTKMPESGEGNHKDKPNNAGENDHDTEDTAKELEENKVTDILMKGKNNGTEPLSHIKVVDKTIAGKVDVKNIKWTYKGKPLKVNKDGELTTEDGKLLILNPGETIEGKGTLEGLAAGDVHGDNVSIEGEGTRSGKKVGDDDNWYGKVKPKENPVVKKLADTGAALGQHVWGLLIAFLALISGTTAFIIQKRKKNEE</sequence>
<dbReference type="InterPro" id="IPR013783">
    <property type="entry name" value="Ig-like_fold"/>
</dbReference>
<feature type="compositionally biased region" description="Basic and acidic residues" evidence="2">
    <location>
        <begin position="917"/>
        <end position="948"/>
    </location>
</feature>
<comment type="caution">
    <text evidence="5">The sequence shown here is derived from an EMBL/GenBank/DDBJ whole genome shotgun (WGS) entry which is preliminary data.</text>
</comment>
<dbReference type="Gene3D" id="2.60.40.10">
    <property type="entry name" value="Immunoglobulins"/>
    <property type="match status" value="3"/>
</dbReference>
<dbReference type="InterPro" id="IPR022263">
    <property type="entry name" value="KxYKxGKxW"/>
</dbReference>
<dbReference type="Pfam" id="PF17802">
    <property type="entry name" value="SpaA"/>
    <property type="match status" value="2"/>
</dbReference>
<feature type="compositionally biased region" description="Polar residues" evidence="2">
    <location>
        <begin position="894"/>
        <end position="907"/>
    </location>
</feature>
<protein>
    <submittedName>
        <fullName evidence="5">SpaA isopeptide-forming pilin-related protein</fullName>
    </submittedName>
</protein>
<feature type="region of interest" description="Disordered" evidence="2">
    <location>
        <begin position="609"/>
        <end position="628"/>
    </location>
</feature>
<feature type="domain" description="SpaA-like prealbumin fold" evidence="4">
    <location>
        <begin position="522"/>
        <end position="601"/>
    </location>
</feature>
<dbReference type="Proteomes" id="UP001257962">
    <property type="component" value="Unassembled WGS sequence"/>
</dbReference>